<proteinExistence type="predicted"/>
<dbReference type="OrthoDB" id="9971669at2759"/>
<comment type="caution">
    <text evidence="1">The sequence shown here is derived from an EMBL/GenBank/DDBJ whole genome shotgun (WGS) entry which is preliminary data.</text>
</comment>
<protein>
    <submittedName>
        <fullName evidence="1">Uncharacterized protein</fullName>
    </submittedName>
</protein>
<dbReference type="Proteomes" id="UP000499080">
    <property type="component" value="Unassembled WGS sequence"/>
</dbReference>
<gene>
    <name evidence="1" type="ORF">AVEN_260298_1</name>
</gene>
<evidence type="ECO:0000313" key="2">
    <source>
        <dbReference type="Proteomes" id="UP000499080"/>
    </source>
</evidence>
<name>A0A4Y2J031_ARAVE</name>
<evidence type="ECO:0000313" key="1">
    <source>
        <dbReference type="EMBL" id="GBM83621.1"/>
    </source>
</evidence>
<accession>A0A4Y2J031</accession>
<sequence length="121" mass="13725">MVLSSQLFTQVHLLGAFGELEKFLSFPPTIFHVLDGYPRSWETRAPSSGREGWQVWIVYDGLLSFIVQVSSGILRQGSHLPSNLDLASILSFRDVLFRLSLWQQIKHISPVLWVLGSDVTR</sequence>
<dbReference type="EMBL" id="BGPR01003096">
    <property type="protein sequence ID" value="GBM83621.1"/>
    <property type="molecule type" value="Genomic_DNA"/>
</dbReference>
<dbReference type="AlphaFoldDB" id="A0A4Y2J031"/>
<reference evidence="1 2" key="1">
    <citation type="journal article" date="2019" name="Sci. Rep.">
        <title>Orb-weaving spider Araneus ventricosus genome elucidates the spidroin gene catalogue.</title>
        <authorList>
            <person name="Kono N."/>
            <person name="Nakamura H."/>
            <person name="Ohtoshi R."/>
            <person name="Moran D.A.P."/>
            <person name="Shinohara A."/>
            <person name="Yoshida Y."/>
            <person name="Fujiwara M."/>
            <person name="Mori M."/>
            <person name="Tomita M."/>
            <person name="Arakawa K."/>
        </authorList>
    </citation>
    <scope>NUCLEOTIDE SEQUENCE [LARGE SCALE GENOMIC DNA]</scope>
</reference>
<organism evidence="1 2">
    <name type="scientific">Araneus ventricosus</name>
    <name type="common">Orbweaver spider</name>
    <name type="synonym">Epeira ventricosa</name>
    <dbReference type="NCBI Taxonomy" id="182803"/>
    <lineage>
        <taxon>Eukaryota</taxon>
        <taxon>Metazoa</taxon>
        <taxon>Ecdysozoa</taxon>
        <taxon>Arthropoda</taxon>
        <taxon>Chelicerata</taxon>
        <taxon>Arachnida</taxon>
        <taxon>Araneae</taxon>
        <taxon>Araneomorphae</taxon>
        <taxon>Entelegynae</taxon>
        <taxon>Araneoidea</taxon>
        <taxon>Araneidae</taxon>
        <taxon>Araneus</taxon>
    </lineage>
</organism>
<keyword evidence="2" id="KW-1185">Reference proteome</keyword>